<accession>A0A7I7QD93</accession>
<reference evidence="1 2" key="1">
    <citation type="journal article" date="2019" name="Emerg. Microbes Infect.">
        <title>Comprehensive subspecies identification of 175 nontuberculous mycobacteria species based on 7547 genomic profiles.</title>
        <authorList>
            <person name="Matsumoto Y."/>
            <person name="Kinjo T."/>
            <person name="Motooka D."/>
            <person name="Nabeya D."/>
            <person name="Jung N."/>
            <person name="Uechi K."/>
            <person name="Horii T."/>
            <person name="Iida T."/>
            <person name="Fujita J."/>
            <person name="Nakamura S."/>
        </authorList>
    </citation>
    <scope>NUCLEOTIDE SEQUENCE [LARGE SCALE GENOMIC DNA]</scope>
    <source>
        <strain evidence="1 2">JCM 17783</strain>
    </source>
</reference>
<sequence>MLKAFDERDAEPLLDVYSDDADWVNAFGTVKRADANTETTNWH</sequence>
<name>A0A7I7QD93_9MYCO</name>
<dbReference type="EMBL" id="AP022587">
    <property type="protein sequence ID" value="BBY24260.1"/>
    <property type="molecule type" value="Genomic_DNA"/>
</dbReference>
<protein>
    <recommendedName>
        <fullName evidence="3">SnoaL-like domain-containing protein</fullName>
    </recommendedName>
</protein>
<dbReference type="InterPro" id="IPR032710">
    <property type="entry name" value="NTF2-like_dom_sf"/>
</dbReference>
<keyword evidence="2" id="KW-1185">Reference proteome</keyword>
<dbReference type="RefSeq" id="WP_264078242.1">
    <property type="nucleotide sequence ID" value="NZ_AP022587.1"/>
</dbReference>
<dbReference type="AlphaFoldDB" id="A0A7I7QD93"/>
<dbReference type="Gene3D" id="3.10.450.50">
    <property type="match status" value="1"/>
</dbReference>
<evidence type="ECO:0000313" key="1">
    <source>
        <dbReference type="EMBL" id="BBY24260.1"/>
    </source>
</evidence>
<organism evidence="1 2">
    <name type="scientific">Mycobacterium stomatepiae</name>
    <dbReference type="NCBI Taxonomy" id="470076"/>
    <lineage>
        <taxon>Bacteria</taxon>
        <taxon>Bacillati</taxon>
        <taxon>Actinomycetota</taxon>
        <taxon>Actinomycetes</taxon>
        <taxon>Mycobacteriales</taxon>
        <taxon>Mycobacteriaceae</taxon>
        <taxon>Mycobacterium</taxon>
        <taxon>Mycobacterium simiae complex</taxon>
    </lineage>
</organism>
<evidence type="ECO:0008006" key="3">
    <source>
        <dbReference type="Google" id="ProtNLM"/>
    </source>
</evidence>
<proteinExistence type="predicted"/>
<dbReference type="Proteomes" id="UP000467130">
    <property type="component" value="Chromosome"/>
</dbReference>
<gene>
    <name evidence="1" type="ORF">MSTO_44650</name>
</gene>
<evidence type="ECO:0000313" key="2">
    <source>
        <dbReference type="Proteomes" id="UP000467130"/>
    </source>
</evidence>
<dbReference type="SUPFAM" id="SSF54427">
    <property type="entry name" value="NTF2-like"/>
    <property type="match status" value="1"/>
</dbReference>
<dbReference type="KEGG" id="msto:MSTO_44650"/>